<evidence type="ECO:0000313" key="2">
    <source>
        <dbReference type="EMBL" id="MCJ8355194.1"/>
    </source>
</evidence>
<keyword evidence="1" id="KW-1133">Transmembrane helix</keyword>
<reference evidence="2" key="1">
    <citation type="journal article" date="2021" name="Polymers (Basel)">
        <title>Highly Stretchable Bacterial Cellulose Produced by Komagataeibacter hansenii SI1.</title>
        <authorList>
            <person name="Cielecka I."/>
            <person name="Ryngajllo M."/>
            <person name="Maniukiewicz W."/>
            <person name="Bielecki S."/>
        </authorList>
    </citation>
    <scope>NUCLEOTIDE SEQUENCE</scope>
    <source>
        <strain evidence="2">SI1</strain>
    </source>
</reference>
<feature type="non-terminal residue" evidence="2">
    <location>
        <position position="1"/>
    </location>
</feature>
<feature type="transmembrane region" description="Helical" evidence="1">
    <location>
        <begin position="37"/>
        <end position="54"/>
    </location>
</feature>
<sequence>ELVGGQVGLATPGIFVMFIVGMMLVVRNARRVPAQGVLLWMMLVPMVVFAMHALGDRVQANWPVIVYPLLAVAAAQVTWAGWKPAVALGGVLCALVFVQAAFEPLPLSAHTDVMLRQVGGWPALAAEVDGRAMPGDFVTACDYGTASELALYLPHRTVAGMEPRWTLFNLPHELHGQGLMLCNPRRVFDRRYFAMVEAVGSLRRHGRIRDAETLDLYRVRMADPVPPDQPPGIAILSRAPMTGPQASLPQDMLQAAP</sequence>
<dbReference type="AlphaFoldDB" id="A0AAW5EUE7"/>
<organism evidence="2 3">
    <name type="scientific">Novacetimonas hansenii</name>
    <name type="common">Komagataeibacter hansenii</name>
    <dbReference type="NCBI Taxonomy" id="436"/>
    <lineage>
        <taxon>Bacteria</taxon>
        <taxon>Pseudomonadati</taxon>
        <taxon>Pseudomonadota</taxon>
        <taxon>Alphaproteobacteria</taxon>
        <taxon>Acetobacterales</taxon>
        <taxon>Acetobacteraceae</taxon>
        <taxon>Novacetimonas</taxon>
    </lineage>
</organism>
<proteinExistence type="predicted"/>
<dbReference type="EMBL" id="JAIBCX010000060">
    <property type="protein sequence ID" value="MCJ8355194.1"/>
    <property type="molecule type" value="Genomic_DNA"/>
</dbReference>
<feature type="transmembrane region" description="Helical" evidence="1">
    <location>
        <begin position="6"/>
        <end position="25"/>
    </location>
</feature>
<feature type="transmembrane region" description="Helical" evidence="1">
    <location>
        <begin position="60"/>
        <end position="78"/>
    </location>
</feature>
<dbReference type="GO" id="GO:0016740">
    <property type="term" value="F:transferase activity"/>
    <property type="evidence" value="ECO:0007669"/>
    <property type="project" value="UniProtKB-KW"/>
</dbReference>
<keyword evidence="1" id="KW-0812">Transmembrane</keyword>
<keyword evidence="2" id="KW-0808">Transferase</keyword>
<evidence type="ECO:0000313" key="3">
    <source>
        <dbReference type="Proteomes" id="UP001202887"/>
    </source>
</evidence>
<protein>
    <submittedName>
        <fullName evidence="2">4-amino-4-deoxy-L-arabinose transferase</fullName>
    </submittedName>
</protein>
<reference evidence="2" key="2">
    <citation type="submission" date="2022-03" db="EMBL/GenBank/DDBJ databases">
        <authorList>
            <person name="Ryngajllo M."/>
            <person name="Jacek P."/>
            <person name="Kubiak K."/>
        </authorList>
    </citation>
    <scope>NUCLEOTIDE SEQUENCE</scope>
    <source>
        <strain evidence="2">SI1</strain>
    </source>
</reference>
<keyword evidence="1" id="KW-0472">Membrane</keyword>
<evidence type="ECO:0000256" key="1">
    <source>
        <dbReference type="SAM" id="Phobius"/>
    </source>
</evidence>
<accession>A0AAW5EUE7</accession>
<name>A0AAW5EUE7_NOVHA</name>
<dbReference type="Proteomes" id="UP001202887">
    <property type="component" value="Unassembled WGS sequence"/>
</dbReference>
<feature type="transmembrane region" description="Helical" evidence="1">
    <location>
        <begin position="85"/>
        <end position="102"/>
    </location>
</feature>
<comment type="caution">
    <text evidence="2">The sequence shown here is derived from an EMBL/GenBank/DDBJ whole genome shotgun (WGS) entry which is preliminary data.</text>
</comment>
<gene>
    <name evidence="2" type="ORF">K1W68_14540</name>
</gene>